<dbReference type="EMBL" id="JAERRC010000015">
    <property type="protein sequence ID" value="MBL0704994.1"/>
    <property type="molecule type" value="Genomic_DNA"/>
</dbReference>
<proteinExistence type="predicted"/>
<evidence type="ECO:0000313" key="2">
    <source>
        <dbReference type="Proteomes" id="UP000639051"/>
    </source>
</evidence>
<comment type="caution">
    <text evidence="1">The sequence shown here is derived from an EMBL/GenBank/DDBJ whole genome shotgun (WGS) entry which is preliminary data.</text>
</comment>
<gene>
    <name evidence="1" type="ORF">JJE72_05670</name>
</gene>
<evidence type="ECO:0000313" key="1">
    <source>
        <dbReference type="EMBL" id="MBL0704994.1"/>
    </source>
</evidence>
<name>A0ABS1K0E3_9MICC</name>
<reference evidence="1 2" key="1">
    <citation type="submission" date="2021-01" db="EMBL/GenBank/DDBJ databases">
        <title>Genome public.</title>
        <authorList>
            <person name="Liu C."/>
            <person name="Sun Q."/>
        </authorList>
    </citation>
    <scope>NUCLEOTIDE SEQUENCE [LARGE SCALE GENOMIC DNA]</scope>
    <source>
        <strain evidence="1 2">JC656</strain>
    </source>
</reference>
<organism evidence="1 2">
    <name type="scientific">Sinomonas cellulolyticus</name>
    <dbReference type="NCBI Taxonomy" id="2801916"/>
    <lineage>
        <taxon>Bacteria</taxon>
        <taxon>Bacillati</taxon>
        <taxon>Actinomycetota</taxon>
        <taxon>Actinomycetes</taxon>
        <taxon>Micrococcales</taxon>
        <taxon>Micrococcaceae</taxon>
        <taxon>Sinomonas</taxon>
    </lineage>
</organism>
<sequence length="254" mass="27116">MPVSALVFRDWMKELAPGISAADVCRRSGVKRSTLAQQMVRGKVAETTVVAVARAYGENPVLGLAHFAPYQDLAASTAPPTDAELLSQVPTSRLLTELLVRSGGLAEVPTGLPSPPAEPSAAREGLENSMLEPDVRHWVDAIDDGELRQRVSEAAGIAPQNLSAQLRANRLSPELAVSTAREAGVGLRNGLVVTGLVTPTEAGWPREACEDAVRRVPDAELAFMASERLAALGRSLRRQTSDERAAQRVWDNLG</sequence>
<protein>
    <submittedName>
        <fullName evidence="1">Uncharacterized protein</fullName>
    </submittedName>
</protein>
<dbReference type="RefSeq" id="WP_189694248.1">
    <property type="nucleotide sequence ID" value="NZ_BNCM01000009.1"/>
</dbReference>
<dbReference type="Proteomes" id="UP000639051">
    <property type="component" value="Unassembled WGS sequence"/>
</dbReference>
<accession>A0ABS1K0E3</accession>
<keyword evidence="2" id="KW-1185">Reference proteome</keyword>